<reference evidence="1 2" key="1">
    <citation type="submission" date="2016-03" db="EMBL/GenBank/DDBJ databases">
        <title>Spore heat resistance.</title>
        <authorList>
            <person name="Boekhorst J."/>
            <person name="Berendsen E.M."/>
            <person name="Wells-Bennik M.H."/>
            <person name="Kuipers O.P."/>
        </authorList>
    </citation>
    <scope>NUCLEOTIDE SEQUENCE [LARGE SCALE GENOMIC DNA]</scope>
    <source>
        <strain evidence="1 2">GS8</strain>
    </source>
</reference>
<proteinExistence type="predicted"/>
<dbReference type="EMBL" id="LUCS01000009">
    <property type="protein sequence ID" value="KAF6511975.1"/>
    <property type="molecule type" value="Genomic_DNA"/>
</dbReference>
<accession>A0ABQ7HIF1</accession>
<gene>
    <name evidence="1" type="ORF">GS8_274</name>
</gene>
<protein>
    <submittedName>
        <fullName evidence="1">Uncharacterized protein</fullName>
    </submittedName>
</protein>
<name>A0ABQ7HIF1_GEOSE</name>
<sequence length="40" mass="4811">MFILALSPTKIDEEAEKISLLYEYKKKIVTARRRDIHDFK</sequence>
<evidence type="ECO:0000313" key="2">
    <source>
        <dbReference type="Proteomes" id="UP000773850"/>
    </source>
</evidence>
<organism evidence="1 2">
    <name type="scientific">Geobacillus stearothermophilus</name>
    <name type="common">Bacillus stearothermophilus</name>
    <dbReference type="NCBI Taxonomy" id="1422"/>
    <lineage>
        <taxon>Bacteria</taxon>
        <taxon>Bacillati</taxon>
        <taxon>Bacillota</taxon>
        <taxon>Bacilli</taxon>
        <taxon>Bacillales</taxon>
        <taxon>Anoxybacillaceae</taxon>
        <taxon>Geobacillus</taxon>
    </lineage>
</organism>
<dbReference type="Proteomes" id="UP000773850">
    <property type="component" value="Unassembled WGS sequence"/>
</dbReference>
<comment type="caution">
    <text evidence="1">The sequence shown here is derived from an EMBL/GenBank/DDBJ whole genome shotgun (WGS) entry which is preliminary data.</text>
</comment>
<keyword evidence="2" id="KW-1185">Reference proteome</keyword>
<evidence type="ECO:0000313" key="1">
    <source>
        <dbReference type="EMBL" id="KAF6511975.1"/>
    </source>
</evidence>